<protein>
    <submittedName>
        <fullName evidence="1">Uncharacterized protein</fullName>
    </submittedName>
</protein>
<proteinExistence type="predicted"/>
<evidence type="ECO:0000313" key="2">
    <source>
        <dbReference type="Proteomes" id="UP001141253"/>
    </source>
</evidence>
<dbReference type="EMBL" id="JAPFFI010000007">
    <property type="protein sequence ID" value="KAJ6389701.1"/>
    <property type="molecule type" value="Genomic_DNA"/>
</dbReference>
<reference evidence="1" key="1">
    <citation type="submission" date="2022-10" db="EMBL/GenBank/DDBJ databases">
        <authorList>
            <person name="Hyden B.L."/>
            <person name="Feng K."/>
            <person name="Yates T."/>
            <person name="Jawdy S."/>
            <person name="Smart L.B."/>
            <person name="Muchero W."/>
        </authorList>
    </citation>
    <scope>NUCLEOTIDE SEQUENCE</scope>
    <source>
        <tissue evidence="1">Shoot tip</tissue>
    </source>
</reference>
<gene>
    <name evidence="1" type="ORF">OIU77_027929</name>
</gene>
<reference evidence="1" key="2">
    <citation type="journal article" date="2023" name="Int. J. Mol. Sci.">
        <title>De Novo Assembly and Annotation of 11 Diverse Shrub Willow (Salix) Genomes Reveals Novel Gene Organization in Sex-Linked Regions.</title>
        <authorList>
            <person name="Hyden B."/>
            <person name="Feng K."/>
            <person name="Yates T.B."/>
            <person name="Jawdy S."/>
            <person name="Cereghino C."/>
            <person name="Smart L.B."/>
            <person name="Muchero W."/>
        </authorList>
    </citation>
    <scope>NUCLEOTIDE SEQUENCE</scope>
    <source>
        <tissue evidence="1">Shoot tip</tissue>
    </source>
</reference>
<keyword evidence="2" id="KW-1185">Reference proteome</keyword>
<accession>A0ABQ9BU69</accession>
<dbReference type="Proteomes" id="UP001141253">
    <property type="component" value="Chromosome 3"/>
</dbReference>
<name>A0ABQ9BU69_9ROSI</name>
<organism evidence="1 2">
    <name type="scientific">Salix suchowensis</name>
    <dbReference type="NCBI Taxonomy" id="1278906"/>
    <lineage>
        <taxon>Eukaryota</taxon>
        <taxon>Viridiplantae</taxon>
        <taxon>Streptophyta</taxon>
        <taxon>Embryophyta</taxon>
        <taxon>Tracheophyta</taxon>
        <taxon>Spermatophyta</taxon>
        <taxon>Magnoliopsida</taxon>
        <taxon>eudicotyledons</taxon>
        <taxon>Gunneridae</taxon>
        <taxon>Pentapetalae</taxon>
        <taxon>rosids</taxon>
        <taxon>fabids</taxon>
        <taxon>Malpighiales</taxon>
        <taxon>Salicaceae</taxon>
        <taxon>Saliceae</taxon>
        <taxon>Salix</taxon>
    </lineage>
</organism>
<sequence>MTDKYTLNAQNKLPISFNQPFDEPSTLKSQSSFNFSQKNPFSHLEGLRQDRLCPFATVKFLANPNTDEVCAKIGSVPLPNTDLDLAHDRGL</sequence>
<comment type="caution">
    <text evidence="1">The sequence shown here is derived from an EMBL/GenBank/DDBJ whole genome shotgun (WGS) entry which is preliminary data.</text>
</comment>
<evidence type="ECO:0000313" key="1">
    <source>
        <dbReference type="EMBL" id="KAJ6389701.1"/>
    </source>
</evidence>